<gene>
    <name evidence="1" type="ORF">C0081_20245</name>
</gene>
<comment type="caution">
    <text evidence="1">The sequence shown here is derived from an EMBL/GenBank/DDBJ whole genome shotgun (WGS) entry which is preliminary data.</text>
</comment>
<name>A0A2N5XLK1_9HYPH</name>
<dbReference type="Proteomes" id="UP000234881">
    <property type="component" value="Unassembled WGS sequence"/>
</dbReference>
<keyword evidence="2" id="KW-1185">Reference proteome</keyword>
<dbReference type="AlphaFoldDB" id="A0A2N5XLK1"/>
<dbReference type="EMBL" id="PKUQ01000052">
    <property type="protein sequence ID" value="PLW75399.1"/>
    <property type="molecule type" value="Genomic_DNA"/>
</dbReference>
<proteinExistence type="predicted"/>
<protein>
    <submittedName>
        <fullName evidence="1">Uncharacterized protein</fullName>
    </submittedName>
</protein>
<sequence length="119" mass="13405">MAEHKYKFLNAFGEVRTVRTTVRLSSGKYSKLKQVLEQSGSPASLAPSTWGEVVLIYGFDDQFDFRIAGITTEETRRFIIAVGHRVKSWELRDDMGLCMGGVILPSGPDFSRMDERRAS</sequence>
<reference evidence="1 2" key="1">
    <citation type="submission" date="2018-01" db="EMBL/GenBank/DDBJ databases">
        <title>The draft genome sequence of Cohaesibacter sp. H1304.</title>
        <authorList>
            <person name="Wang N.-N."/>
            <person name="Du Z.-J."/>
        </authorList>
    </citation>
    <scope>NUCLEOTIDE SEQUENCE [LARGE SCALE GENOMIC DNA]</scope>
    <source>
        <strain evidence="1 2">H1304</strain>
    </source>
</reference>
<evidence type="ECO:0000313" key="2">
    <source>
        <dbReference type="Proteomes" id="UP000234881"/>
    </source>
</evidence>
<accession>A0A2N5XLK1</accession>
<organism evidence="1 2">
    <name type="scientific">Cohaesibacter celericrescens</name>
    <dbReference type="NCBI Taxonomy" id="2067669"/>
    <lineage>
        <taxon>Bacteria</taxon>
        <taxon>Pseudomonadati</taxon>
        <taxon>Pseudomonadota</taxon>
        <taxon>Alphaproteobacteria</taxon>
        <taxon>Hyphomicrobiales</taxon>
        <taxon>Cohaesibacteraceae</taxon>
    </lineage>
</organism>
<dbReference type="RefSeq" id="WP_101535552.1">
    <property type="nucleotide sequence ID" value="NZ_PKUQ01000052.1"/>
</dbReference>
<evidence type="ECO:0000313" key="1">
    <source>
        <dbReference type="EMBL" id="PLW75399.1"/>
    </source>
</evidence>